<dbReference type="RefSeq" id="YP_009118692.1">
    <property type="nucleotide sequence ID" value="NC_025425.1"/>
</dbReference>
<dbReference type="Proteomes" id="UP000203896">
    <property type="component" value="Segment"/>
</dbReference>
<sequence length="80" mass="9290">MVVINNIANVIHLQSIVAWKRQKIHCDYAQHVMNFNNKVRAYMATERLLTDNYGNGIIDCSGFILDKNDLELFRHIAEDI</sequence>
<reference evidence="1 2" key="1">
    <citation type="submission" date="2012-08" db="EMBL/GenBank/DDBJ databases">
        <title>Selection and characterization of a candidate therapeutic bacteriophage that lyses the German Escherichia coli O104:H4 outbreak strain.</title>
        <authorList>
            <person name="Merabishvilli M."/>
            <person name="De Vos D."/>
            <person name="Verbeken G."/>
            <person name="Kropinski A."/>
            <person name="Vandenheuvel D."/>
            <person name="Lavigne R."/>
            <person name="Wattiau P."/>
            <person name="Mast J."/>
            <person name="Ragimbeau C."/>
            <person name="Mossong J."/>
            <person name="Scheres J."/>
            <person name="Chanishvili N."/>
            <person name="Vaneechoutte M."/>
            <person name="Pirnay J.P."/>
        </authorList>
    </citation>
    <scope>NUCLEOTIDE SEQUENCE [LARGE SCALE GENOMIC DNA]</scope>
</reference>
<dbReference type="EMBL" id="HE978309">
    <property type="protein sequence ID" value="CEO90612.1"/>
    <property type="molecule type" value="Genomic_DNA"/>
</dbReference>
<evidence type="ECO:0000313" key="2">
    <source>
        <dbReference type="Proteomes" id="UP000203896"/>
    </source>
</evidence>
<accession>A0A0B7MSF7</accession>
<protein>
    <submittedName>
        <fullName evidence="1">Uncharacterized protein</fullName>
    </submittedName>
</protein>
<evidence type="ECO:0000313" key="1">
    <source>
        <dbReference type="EMBL" id="CEO90612.1"/>
    </source>
</evidence>
<dbReference type="KEGG" id="vg:23301308"/>
<dbReference type="GeneID" id="23301308"/>
<proteinExistence type="predicted"/>
<gene>
    <name evidence="1" type="ORF">BN201_0009</name>
</gene>
<name>A0A0B7MSF7_9CAUD</name>
<keyword evidence="2" id="KW-1185">Reference proteome</keyword>
<organism evidence="1 2">
    <name type="scientific">Enterobacteria phage GEC-3S</name>
    <dbReference type="NCBI Taxonomy" id="1222338"/>
    <lineage>
        <taxon>Viruses</taxon>
        <taxon>Duplodnaviria</taxon>
        <taxon>Heunggongvirae</taxon>
        <taxon>Uroviricota</taxon>
        <taxon>Caudoviricetes</taxon>
        <taxon>Pantevenvirales</taxon>
        <taxon>Straboviridae</taxon>
        <taxon>Krischvirus</taxon>
        <taxon>Krischvirus gec3s</taxon>
    </lineage>
</organism>